<dbReference type="EMBL" id="BTRK01000005">
    <property type="protein sequence ID" value="GMR52765.1"/>
    <property type="molecule type" value="Genomic_DNA"/>
</dbReference>
<sequence length="126" mass="14814">MSSFIMYNLCKRDASDEYVLDLDGLPVEAKELNIEDVVVNKCLDSFEIVNLPSERSMWRRKIVCEIHGGNYKRRFPVTDLSINVYRQLQGCTYRIHVFDFNDQAAHHRWGYLERHFAFSVETAYSA</sequence>
<evidence type="ECO:0000313" key="2">
    <source>
        <dbReference type="Proteomes" id="UP001328107"/>
    </source>
</evidence>
<dbReference type="AlphaFoldDB" id="A0AAN5CYU0"/>
<proteinExistence type="predicted"/>
<gene>
    <name evidence="1" type="ORF">PMAYCL1PPCAC_22960</name>
</gene>
<protein>
    <submittedName>
        <fullName evidence="1">Uncharacterized protein</fullName>
    </submittedName>
</protein>
<comment type="caution">
    <text evidence="1">The sequence shown here is derived from an EMBL/GenBank/DDBJ whole genome shotgun (WGS) entry which is preliminary data.</text>
</comment>
<keyword evidence="2" id="KW-1185">Reference proteome</keyword>
<evidence type="ECO:0000313" key="1">
    <source>
        <dbReference type="EMBL" id="GMR52765.1"/>
    </source>
</evidence>
<dbReference type="Proteomes" id="UP001328107">
    <property type="component" value="Unassembled WGS sequence"/>
</dbReference>
<accession>A0AAN5CYU0</accession>
<name>A0AAN5CYU0_9BILA</name>
<organism evidence="1 2">
    <name type="scientific">Pristionchus mayeri</name>
    <dbReference type="NCBI Taxonomy" id="1317129"/>
    <lineage>
        <taxon>Eukaryota</taxon>
        <taxon>Metazoa</taxon>
        <taxon>Ecdysozoa</taxon>
        <taxon>Nematoda</taxon>
        <taxon>Chromadorea</taxon>
        <taxon>Rhabditida</taxon>
        <taxon>Rhabditina</taxon>
        <taxon>Diplogasteromorpha</taxon>
        <taxon>Diplogasteroidea</taxon>
        <taxon>Neodiplogasteridae</taxon>
        <taxon>Pristionchus</taxon>
    </lineage>
</organism>
<reference evidence="2" key="1">
    <citation type="submission" date="2022-10" db="EMBL/GenBank/DDBJ databases">
        <title>Genome assembly of Pristionchus species.</title>
        <authorList>
            <person name="Yoshida K."/>
            <person name="Sommer R.J."/>
        </authorList>
    </citation>
    <scope>NUCLEOTIDE SEQUENCE [LARGE SCALE GENOMIC DNA]</scope>
    <source>
        <strain evidence="2">RS5460</strain>
    </source>
</reference>